<feature type="transmembrane region" description="Helical" evidence="6">
    <location>
        <begin position="241"/>
        <end position="263"/>
    </location>
</feature>
<feature type="transmembrane region" description="Helical" evidence="6">
    <location>
        <begin position="275"/>
        <end position="294"/>
    </location>
</feature>
<name>A0A2S0N4G3_9BURK</name>
<dbReference type="Gene3D" id="1.20.1250.20">
    <property type="entry name" value="MFS general substrate transporter like domains"/>
    <property type="match status" value="1"/>
</dbReference>
<evidence type="ECO:0000256" key="1">
    <source>
        <dbReference type="ARBA" id="ARBA00004651"/>
    </source>
</evidence>
<dbReference type="AlphaFoldDB" id="A0A2S0N4G3"/>
<evidence type="ECO:0000256" key="5">
    <source>
        <dbReference type="ARBA" id="ARBA00023136"/>
    </source>
</evidence>
<dbReference type="PANTHER" id="PTHR43124:SF3">
    <property type="entry name" value="CHLORAMPHENICOL EFFLUX PUMP RV0191"/>
    <property type="match status" value="1"/>
</dbReference>
<feature type="transmembrane region" description="Helical" evidence="6">
    <location>
        <begin position="300"/>
        <end position="320"/>
    </location>
</feature>
<dbReference type="GO" id="GO:0022857">
    <property type="term" value="F:transmembrane transporter activity"/>
    <property type="evidence" value="ECO:0007669"/>
    <property type="project" value="InterPro"/>
</dbReference>
<evidence type="ECO:0000256" key="3">
    <source>
        <dbReference type="ARBA" id="ARBA00022692"/>
    </source>
</evidence>
<reference evidence="8 9" key="1">
    <citation type="submission" date="2018-03" db="EMBL/GenBank/DDBJ databases">
        <title>Genome sequencing of Simplicispira sp.</title>
        <authorList>
            <person name="Kim S.-J."/>
            <person name="Heo J."/>
            <person name="Kwon S.-W."/>
        </authorList>
    </citation>
    <scope>NUCLEOTIDE SEQUENCE [LARGE SCALE GENOMIC DNA]</scope>
    <source>
        <strain evidence="8 9">SC1-8</strain>
    </source>
</reference>
<gene>
    <name evidence="8" type="ORF">C6571_03550</name>
</gene>
<evidence type="ECO:0000259" key="7">
    <source>
        <dbReference type="PROSITE" id="PS50850"/>
    </source>
</evidence>
<dbReference type="EMBL" id="CP027669">
    <property type="protein sequence ID" value="AVO43044.1"/>
    <property type="molecule type" value="Genomic_DNA"/>
</dbReference>
<keyword evidence="5 6" id="KW-0472">Membrane</keyword>
<dbReference type="InterPro" id="IPR036259">
    <property type="entry name" value="MFS_trans_sf"/>
</dbReference>
<dbReference type="PANTHER" id="PTHR43124">
    <property type="entry name" value="PURINE EFFLUX PUMP PBUE"/>
    <property type="match status" value="1"/>
</dbReference>
<feature type="transmembrane region" description="Helical" evidence="6">
    <location>
        <begin position="368"/>
        <end position="387"/>
    </location>
</feature>
<dbReference type="InterPro" id="IPR050189">
    <property type="entry name" value="MFS_Efflux_Transporters"/>
</dbReference>
<evidence type="ECO:0000313" key="8">
    <source>
        <dbReference type="EMBL" id="AVO43044.1"/>
    </source>
</evidence>
<proteinExistence type="predicted"/>
<feature type="transmembrane region" description="Helical" evidence="6">
    <location>
        <begin position="124"/>
        <end position="149"/>
    </location>
</feature>
<evidence type="ECO:0000256" key="6">
    <source>
        <dbReference type="SAM" id="Phobius"/>
    </source>
</evidence>
<dbReference type="InterPro" id="IPR020846">
    <property type="entry name" value="MFS_dom"/>
</dbReference>
<keyword evidence="9" id="KW-1185">Reference proteome</keyword>
<dbReference type="CDD" id="cd06174">
    <property type="entry name" value="MFS"/>
    <property type="match status" value="1"/>
</dbReference>
<organism evidence="8 9">
    <name type="scientific">Simplicispira suum</name>
    <dbReference type="NCBI Taxonomy" id="2109915"/>
    <lineage>
        <taxon>Bacteria</taxon>
        <taxon>Pseudomonadati</taxon>
        <taxon>Pseudomonadota</taxon>
        <taxon>Betaproteobacteria</taxon>
        <taxon>Burkholderiales</taxon>
        <taxon>Comamonadaceae</taxon>
        <taxon>Simplicispira</taxon>
    </lineage>
</organism>
<sequence length="395" mass="41236">MLLALIAGFSLSQAFRTVTAIIATGLQGEFGLSPQALGLFAGAFAFAFGGMQMFMGIGIDLYGVRRTVLVASPLTIVGALLSALAPGYGAVLLGQVLIGLGCAPAFLVCTVFVARYFEPRQFAFVSGLAMGLGGMGMLFTGTPLAWLVAQWSWRAGFMVLAGLALLAWLLIAWLVHEPEGAGHGAPPGESVAVAVRSYGALFLLPHTLGILLLALVTYAGFLTLRGLWLGPVLIERHHFSLVASGNVALLVSLISLVGPALFGRADPGPQRRRRWIIGFTLLVAAIFAAMALVQSSWVDVGGALLVGVLSGYIVLQYADVRSAYPPALTGRAMAVFTMAMFLGVALAQWLTGVAAAVAQDHGVEPYRAVFGLLAALLLGGAVAFWRLPAPEGTRA</sequence>
<feature type="transmembrane region" description="Helical" evidence="6">
    <location>
        <begin position="155"/>
        <end position="176"/>
    </location>
</feature>
<protein>
    <submittedName>
        <fullName evidence="8">MFS transporter</fullName>
    </submittedName>
</protein>
<dbReference type="SUPFAM" id="SSF103473">
    <property type="entry name" value="MFS general substrate transporter"/>
    <property type="match status" value="1"/>
</dbReference>
<evidence type="ECO:0000256" key="4">
    <source>
        <dbReference type="ARBA" id="ARBA00022989"/>
    </source>
</evidence>
<dbReference type="InterPro" id="IPR011701">
    <property type="entry name" value="MFS"/>
</dbReference>
<comment type="subcellular location">
    <subcellularLocation>
        <location evidence="1">Cell membrane</location>
        <topology evidence="1">Multi-pass membrane protein</topology>
    </subcellularLocation>
</comment>
<accession>A0A2S0N4G3</accession>
<feature type="transmembrane region" description="Helical" evidence="6">
    <location>
        <begin position="197"/>
        <end position="221"/>
    </location>
</feature>
<dbReference type="GO" id="GO:0005886">
    <property type="term" value="C:plasma membrane"/>
    <property type="evidence" value="ECO:0007669"/>
    <property type="project" value="UniProtKB-SubCell"/>
</dbReference>
<feature type="transmembrane region" description="Helical" evidence="6">
    <location>
        <begin position="67"/>
        <end position="85"/>
    </location>
</feature>
<evidence type="ECO:0000313" key="9">
    <source>
        <dbReference type="Proteomes" id="UP000239326"/>
    </source>
</evidence>
<feature type="transmembrane region" description="Helical" evidence="6">
    <location>
        <begin position="36"/>
        <end position="55"/>
    </location>
</feature>
<keyword evidence="3 6" id="KW-0812">Transmembrane</keyword>
<dbReference type="KEGG" id="simp:C6571_03550"/>
<evidence type="ECO:0000256" key="2">
    <source>
        <dbReference type="ARBA" id="ARBA00022475"/>
    </source>
</evidence>
<feature type="transmembrane region" description="Helical" evidence="6">
    <location>
        <begin position="91"/>
        <end position="117"/>
    </location>
</feature>
<dbReference type="Proteomes" id="UP000239326">
    <property type="component" value="Chromosome"/>
</dbReference>
<dbReference type="Pfam" id="PF07690">
    <property type="entry name" value="MFS_1"/>
    <property type="match status" value="1"/>
</dbReference>
<dbReference type="OrthoDB" id="8792530at2"/>
<feature type="domain" description="Major facilitator superfamily (MFS) profile" evidence="7">
    <location>
        <begin position="1"/>
        <end position="392"/>
    </location>
</feature>
<keyword evidence="2" id="KW-1003">Cell membrane</keyword>
<keyword evidence="4 6" id="KW-1133">Transmembrane helix</keyword>
<dbReference type="PROSITE" id="PS50850">
    <property type="entry name" value="MFS"/>
    <property type="match status" value="1"/>
</dbReference>
<feature type="transmembrane region" description="Helical" evidence="6">
    <location>
        <begin position="332"/>
        <end position="356"/>
    </location>
</feature>